<dbReference type="AlphaFoldDB" id="A0AAE0N0U0"/>
<dbReference type="PANTHER" id="PTHR48022:SF83">
    <property type="entry name" value="MAJOR FACILITATOR SUPERFAMILY (MFS) PROFILE DOMAIN-CONTAINING PROTEIN"/>
    <property type="match status" value="1"/>
</dbReference>
<name>A0AAE0N0U0_9PEZI</name>
<feature type="transmembrane region" description="Helical" evidence="7">
    <location>
        <begin position="161"/>
        <end position="179"/>
    </location>
</feature>
<dbReference type="InterPro" id="IPR036259">
    <property type="entry name" value="MFS_trans_sf"/>
</dbReference>
<evidence type="ECO:0000313" key="9">
    <source>
        <dbReference type="EMBL" id="KAK3366522.1"/>
    </source>
</evidence>
<accession>A0AAE0N0U0</accession>
<dbReference type="Pfam" id="PF00083">
    <property type="entry name" value="Sugar_tr"/>
    <property type="match status" value="1"/>
</dbReference>
<evidence type="ECO:0000256" key="4">
    <source>
        <dbReference type="ARBA" id="ARBA00022989"/>
    </source>
</evidence>
<dbReference type="Gene3D" id="1.20.1250.20">
    <property type="entry name" value="MFS general substrate transporter like domains"/>
    <property type="match status" value="1"/>
</dbReference>
<dbReference type="PANTHER" id="PTHR48022">
    <property type="entry name" value="PLASTIDIC GLUCOSE TRANSPORTER 4"/>
    <property type="match status" value="1"/>
</dbReference>
<feature type="transmembrane region" description="Helical" evidence="7">
    <location>
        <begin position="422"/>
        <end position="444"/>
    </location>
</feature>
<feature type="compositionally biased region" description="Low complexity" evidence="6">
    <location>
        <begin position="29"/>
        <end position="54"/>
    </location>
</feature>
<comment type="caution">
    <text evidence="9">The sequence shown here is derived from an EMBL/GenBank/DDBJ whole genome shotgun (WGS) entry which is preliminary data.</text>
</comment>
<dbReference type="GO" id="GO:0005351">
    <property type="term" value="F:carbohydrate:proton symporter activity"/>
    <property type="evidence" value="ECO:0007669"/>
    <property type="project" value="TreeGrafter"/>
</dbReference>
<feature type="compositionally biased region" description="Polar residues" evidence="6">
    <location>
        <begin position="1"/>
        <end position="13"/>
    </location>
</feature>
<evidence type="ECO:0000256" key="2">
    <source>
        <dbReference type="ARBA" id="ARBA00010992"/>
    </source>
</evidence>
<keyword evidence="10" id="KW-1185">Reference proteome</keyword>
<dbReference type="InterPro" id="IPR050360">
    <property type="entry name" value="MFS_Sugar_Transporters"/>
</dbReference>
<keyword evidence="3 7" id="KW-0812">Transmembrane</keyword>
<feature type="transmembrane region" description="Helical" evidence="7">
    <location>
        <begin position="248"/>
        <end position="271"/>
    </location>
</feature>
<dbReference type="Proteomes" id="UP001285441">
    <property type="component" value="Unassembled WGS sequence"/>
</dbReference>
<evidence type="ECO:0000256" key="7">
    <source>
        <dbReference type="SAM" id="Phobius"/>
    </source>
</evidence>
<evidence type="ECO:0000256" key="5">
    <source>
        <dbReference type="ARBA" id="ARBA00023136"/>
    </source>
</evidence>
<feature type="domain" description="Major facilitator superfamily (MFS) profile" evidence="8">
    <location>
        <begin position="85"/>
        <end position="513"/>
    </location>
</feature>
<proteinExistence type="inferred from homology"/>
<evidence type="ECO:0000259" key="8">
    <source>
        <dbReference type="PROSITE" id="PS50850"/>
    </source>
</evidence>
<evidence type="ECO:0000256" key="6">
    <source>
        <dbReference type="SAM" id="MobiDB-lite"/>
    </source>
</evidence>
<evidence type="ECO:0000256" key="1">
    <source>
        <dbReference type="ARBA" id="ARBA00004141"/>
    </source>
</evidence>
<feature type="transmembrane region" description="Helical" evidence="7">
    <location>
        <begin position="456"/>
        <end position="479"/>
    </location>
</feature>
<feature type="transmembrane region" description="Helical" evidence="7">
    <location>
        <begin position="219"/>
        <end position="241"/>
    </location>
</feature>
<feature type="transmembrane region" description="Helical" evidence="7">
    <location>
        <begin position="485"/>
        <end position="507"/>
    </location>
</feature>
<feature type="transmembrane region" description="Helical" evidence="7">
    <location>
        <begin position="398"/>
        <end position="416"/>
    </location>
</feature>
<evidence type="ECO:0000313" key="10">
    <source>
        <dbReference type="Proteomes" id="UP001285441"/>
    </source>
</evidence>
<organism evidence="9 10">
    <name type="scientific">Podospora didyma</name>
    <dbReference type="NCBI Taxonomy" id="330526"/>
    <lineage>
        <taxon>Eukaryota</taxon>
        <taxon>Fungi</taxon>
        <taxon>Dikarya</taxon>
        <taxon>Ascomycota</taxon>
        <taxon>Pezizomycotina</taxon>
        <taxon>Sordariomycetes</taxon>
        <taxon>Sordariomycetidae</taxon>
        <taxon>Sordariales</taxon>
        <taxon>Podosporaceae</taxon>
        <taxon>Podospora</taxon>
    </lineage>
</organism>
<keyword evidence="4 7" id="KW-1133">Transmembrane helix</keyword>
<dbReference type="InterPro" id="IPR005828">
    <property type="entry name" value="MFS_sugar_transport-like"/>
</dbReference>
<reference evidence="9" key="2">
    <citation type="submission" date="2023-06" db="EMBL/GenBank/DDBJ databases">
        <authorList>
            <consortium name="Lawrence Berkeley National Laboratory"/>
            <person name="Haridas S."/>
            <person name="Hensen N."/>
            <person name="Bonometti L."/>
            <person name="Westerberg I."/>
            <person name="Brannstrom I.O."/>
            <person name="Guillou S."/>
            <person name="Cros-Aarteil S."/>
            <person name="Calhoun S."/>
            <person name="Kuo A."/>
            <person name="Mondo S."/>
            <person name="Pangilinan J."/>
            <person name="Riley R."/>
            <person name="LaButti K."/>
            <person name="Andreopoulos B."/>
            <person name="Lipzen A."/>
            <person name="Chen C."/>
            <person name="Yanf M."/>
            <person name="Daum C."/>
            <person name="Ng V."/>
            <person name="Clum A."/>
            <person name="Steindorff A."/>
            <person name="Ohm R."/>
            <person name="Martin F."/>
            <person name="Silar P."/>
            <person name="Natvig D."/>
            <person name="Lalanne C."/>
            <person name="Gautier V."/>
            <person name="Ament-velasquez S.L."/>
            <person name="Kruys A."/>
            <person name="Hutchinson M.I."/>
            <person name="Powell A.J."/>
            <person name="Barry K."/>
            <person name="Miller A.N."/>
            <person name="Grigoriev I.V."/>
            <person name="Debuchy R."/>
            <person name="Gladieux P."/>
            <person name="Thoren M.H."/>
            <person name="Johannesson H."/>
        </authorList>
    </citation>
    <scope>NUCLEOTIDE SEQUENCE</scope>
    <source>
        <strain evidence="9">CBS 232.78</strain>
    </source>
</reference>
<dbReference type="PROSITE" id="PS00216">
    <property type="entry name" value="SUGAR_TRANSPORT_1"/>
    <property type="match status" value="1"/>
</dbReference>
<dbReference type="EMBL" id="JAULSW010000012">
    <property type="protein sequence ID" value="KAK3366522.1"/>
    <property type="molecule type" value="Genomic_DNA"/>
</dbReference>
<keyword evidence="5 7" id="KW-0472">Membrane</keyword>
<comment type="similarity">
    <text evidence="2">Belongs to the major facilitator superfamily. Sugar transporter (TC 2.A.1.1) family.</text>
</comment>
<protein>
    <submittedName>
        <fullName evidence="9">Alpha glucoside transporter</fullName>
    </submittedName>
</protein>
<feature type="transmembrane region" description="Helical" evidence="7">
    <location>
        <begin position="184"/>
        <end position="207"/>
    </location>
</feature>
<dbReference type="InterPro" id="IPR020846">
    <property type="entry name" value="MFS_dom"/>
</dbReference>
<dbReference type="PROSITE" id="PS50850">
    <property type="entry name" value="MFS"/>
    <property type="match status" value="1"/>
</dbReference>
<comment type="subcellular location">
    <subcellularLocation>
        <location evidence="1">Membrane</location>
        <topology evidence="1">Multi-pass membrane protein</topology>
    </subcellularLocation>
</comment>
<dbReference type="InterPro" id="IPR005829">
    <property type="entry name" value="Sugar_transporter_CS"/>
</dbReference>
<feature type="transmembrane region" description="Helical" evidence="7">
    <location>
        <begin position="78"/>
        <end position="99"/>
    </location>
</feature>
<evidence type="ECO:0000256" key="3">
    <source>
        <dbReference type="ARBA" id="ARBA00022692"/>
    </source>
</evidence>
<dbReference type="PROSITE" id="PS00217">
    <property type="entry name" value="SUGAR_TRANSPORT_2"/>
    <property type="match status" value="1"/>
</dbReference>
<feature type="transmembrane region" description="Helical" evidence="7">
    <location>
        <begin position="367"/>
        <end position="386"/>
    </location>
</feature>
<reference evidence="9" key="1">
    <citation type="journal article" date="2023" name="Mol. Phylogenet. Evol.">
        <title>Genome-scale phylogeny and comparative genomics of the fungal order Sordariales.</title>
        <authorList>
            <person name="Hensen N."/>
            <person name="Bonometti L."/>
            <person name="Westerberg I."/>
            <person name="Brannstrom I.O."/>
            <person name="Guillou S."/>
            <person name="Cros-Aarteil S."/>
            <person name="Calhoun S."/>
            <person name="Haridas S."/>
            <person name="Kuo A."/>
            <person name="Mondo S."/>
            <person name="Pangilinan J."/>
            <person name="Riley R."/>
            <person name="LaButti K."/>
            <person name="Andreopoulos B."/>
            <person name="Lipzen A."/>
            <person name="Chen C."/>
            <person name="Yan M."/>
            <person name="Daum C."/>
            <person name="Ng V."/>
            <person name="Clum A."/>
            <person name="Steindorff A."/>
            <person name="Ohm R.A."/>
            <person name="Martin F."/>
            <person name="Silar P."/>
            <person name="Natvig D.O."/>
            <person name="Lalanne C."/>
            <person name="Gautier V."/>
            <person name="Ament-Velasquez S.L."/>
            <person name="Kruys A."/>
            <person name="Hutchinson M.I."/>
            <person name="Powell A.J."/>
            <person name="Barry K."/>
            <person name="Miller A.N."/>
            <person name="Grigoriev I.V."/>
            <person name="Debuchy R."/>
            <person name="Gladieux P."/>
            <person name="Hiltunen Thoren M."/>
            <person name="Johannesson H."/>
        </authorList>
    </citation>
    <scope>NUCLEOTIDE SEQUENCE</scope>
    <source>
        <strain evidence="9">CBS 232.78</strain>
    </source>
</reference>
<dbReference type="GO" id="GO:0016020">
    <property type="term" value="C:membrane"/>
    <property type="evidence" value="ECO:0007669"/>
    <property type="project" value="UniProtKB-SubCell"/>
</dbReference>
<gene>
    <name evidence="9" type="ORF">B0H63DRAFT_529908</name>
</gene>
<sequence length="544" mass="59275">MTRTNGSQYSNISEMEAPPRDRPFGAAWSTSSDSLLSSTGSGDALLQSSSSSRSRINDEDVRVCQREREANFSQACKLYPAAIAWSTFMSLGAVIVSFHSEILEHLYSMPTFRQDFGFSSEDGYIISPAWETRLSIGSWVTQAAGALMVAYSMDKFGRKRTFGACVALFSAVVGIQFFCRSLKVLLGVVLLGGLILGCYPVLALAYASEVCPPVLRGAVTGSINLCFVIGQLLGSCVCAATAGLTEHWAYSIPIAVLWICCLAIAIGVFWLPESPWWLAQEERTEEAHTALCQLSSERVDSDQQLEHISKTIEGERELQTCAESTFWACFQGVNLRRTEISIGVYCTRMLSDARWIRAGGNAGFGRGIRFSAIGFLGTALSLWLMANVGRRTIHNRGLICLTILHLTTGTLCYFFKDTWAPPSFIFAWDFLFNASSGTAGLTIVSEASAMHLRSKSIAIATATQHGLSCVLALALPYVIKTGQDTVRGVHGLVFGGLTATCLVWGYFKVPEFKGWDYNQLNGFFSNGVPTRKFGVYPSTVEAAP</sequence>
<dbReference type="SUPFAM" id="SSF103473">
    <property type="entry name" value="MFS general substrate transporter"/>
    <property type="match status" value="1"/>
</dbReference>
<feature type="region of interest" description="Disordered" evidence="6">
    <location>
        <begin position="1"/>
        <end position="59"/>
    </location>
</feature>